<dbReference type="Pfam" id="PF01381">
    <property type="entry name" value="HTH_3"/>
    <property type="match status" value="1"/>
</dbReference>
<accession>A0A5R9F4F8</accession>
<dbReference type="CDD" id="cd00093">
    <property type="entry name" value="HTH_XRE"/>
    <property type="match status" value="1"/>
</dbReference>
<dbReference type="OrthoDB" id="1859224at2"/>
<dbReference type="Gene3D" id="1.10.260.40">
    <property type="entry name" value="lambda repressor-like DNA-binding domains"/>
    <property type="match status" value="1"/>
</dbReference>
<dbReference type="InterPro" id="IPR001387">
    <property type="entry name" value="Cro/C1-type_HTH"/>
</dbReference>
<dbReference type="SUPFAM" id="SSF47413">
    <property type="entry name" value="lambda repressor-like DNA-binding domains"/>
    <property type="match status" value="1"/>
</dbReference>
<dbReference type="EMBL" id="SWLG01000007">
    <property type="protein sequence ID" value="TLS37246.1"/>
    <property type="molecule type" value="Genomic_DNA"/>
</dbReference>
<feature type="domain" description="HTH cro/C1-type" evidence="1">
    <location>
        <begin position="8"/>
        <end position="62"/>
    </location>
</feature>
<dbReference type="Proteomes" id="UP000308230">
    <property type="component" value="Unassembled WGS sequence"/>
</dbReference>
<protein>
    <submittedName>
        <fullName evidence="2">Helix-turn-helix domain-containing protein</fullName>
    </submittedName>
</protein>
<reference evidence="2 3" key="1">
    <citation type="submission" date="2019-04" db="EMBL/GenBank/DDBJ databases">
        <title>Bacillus caeni sp. nov., a bacterium isolated from mangrove sediment.</title>
        <authorList>
            <person name="Huang H."/>
            <person name="Mo K."/>
            <person name="Hu Y."/>
        </authorList>
    </citation>
    <scope>NUCLEOTIDE SEQUENCE [LARGE SCALE GENOMIC DNA]</scope>
    <source>
        <strain evidence="2 3">HB172195</strain>
    </source>
</reference>
<comment type="caution">
    <text evidence="2">The sequence shown here is derived from an EMBL/GenBank/DDBJ whole genome shotgun (WGS) entry which is preliminary data.</text>
</comment>
<dbReference type="GO" id="GO:0003677">
    <property type="term" value="F:DNA binding"/>
    <property type="evidence" value="ECO:0007669"/>
    <property type="project" value="InterPro"/>
</dbReference>
<proteinExistence type="predicted"/>
<dbReference type="RefSeq" id="WP_138126742.1">
    <property type="nucleotide sequence ID" value="NZ_SWLG01000007.1"/>
</dbReference>
<sequence length="183" mass="20848">MSKKRHWLTRLRKHKKLTQQEVALKVFIDRGYYALIESGERNPGVEVAKKLADLIGFHHSVFNLESNPFTSALGHAPMVFAHCDMDLRYTWIFNPPNFGADDPIGYRDDELNRNAGTLALQRLKQDVIDQQTPLRRTIPFPTDTGSRSYVVYCHPLFNDRLELIGVATAATEVSTTDDNFQGK</sequence>
<keyword evidence="3" id="KW-1185">Reference proteome</keyword>
<dbReference type="SMART" id="SM00530">
    <property type="entry name" value="HTH_XRE"/>
    <property type="match status" value="1"/>
</dbReference>
<name>A0A5R9F4F8_9BACL</name>
<gene>
    <name evidence="2" type="ORF">FCL54_12030</name>
</gene>
<evidence type="ECO:0000313" key="2">
    <source>
        <dbReference type="EMBL" id="TLS37246.1"/>
    </source>
</evidence>
<evidence type="ECO:0000259" key="1">
    <source>
        <dbReference type="PROSITE" id="PS50943"/>
    </source>
</evidence>
<dbReference type="InterPro" id="IPR010982">
    <property type="entry name" value="Lambda_DNA-bd_dom_sf"/>
</dbReference>
<evidence type="ECO:0000313" key="3">
    <source>
        <dbReference type="Proteomes" id="UP000308230"/>
    </source>
</evidence>
<dbReference type="AlphaFoldDB" id="A0A5R9F4F8"/>
<dbReference type="PROSITE" id="PS50943">
    <property type="entry name" value="HTH_CROC1"/>
    <property type="match status" value="1"/>
</dbReference>
<organism evidence="2 3">
    <name type="scientific">Exobacillus caeni</name>
    <dbReference type="NCBI Taxonomy" id="2574798"/>
    <lineage>
        <taxon>Bacteria</taxon>
        <taxon>Bacillati</taxon>
        <taxon>Bacillota</taxon>
        <taxon>Bacilli</taxon>
        <taxon>Bacillales</taxon>
        <taxon>Guptibacillaceae</taxon>
        <taxon>Exobacillus</taxon>
    </lineage>
</organism>